<dbReference type="InterPro" id="IPR004648">
    <property type="entry name" value="Oligpept_transpt"/>
</dbReference>
<feature type="transmembrane region" description="Helical" evidence="9">
    <location>
        <begin position="420"/>
        <end position="442"/>
    </location>
</feature>
<keyword evidence="7 9" id="KW-1133">Transmembrane helix</keyword>
<evidence type="ECO:0000256" key="7">
    <source>
        <dbReference type="ARBA" id="ARBA00022989"/>
    </source>
</evidence>
<dbReference type="GO" id="GO:0015031">
    <property type="term" value="P:protein transport"/>
    <property type="evidence" value="ECO:0007669"/>
    <property type="project" value="UniProtKB-KW"/>
</dbReference>
<sequence>MTSLTFRVLFLGTVFTCTLAFVNMYYWFRSNPITLGIPVVQLLSLPMGWVLAQVLPRHKFNTFGLRWSMNPGPFTIKEHALISIFANASTSTVYALDIIVVRRFWIGPPLAFGAAALLSLTSQLLGYSFSGLFHGFLVEPDAMIWPSTLVNVTLFRTLQAMLPSKKIYSDASADKTSRLRLRLFWIIGGCSFAWYFVPGWFFPTLTMLPILCFIAPKNKIANQMGDGYNGMGMLALTLDWSTISNTYTGSPLATPWFAACNLFIGFVLVMWIISPIGYYSGVWEAKTLPIYSNKLFSMNNSVYNVSRVLKNGRFDNAAYERYGPMRMCFQFLTMYGFCFMGITCLISHVALHHGADLWQTAHKIYTEQRTALTDSTGRQREQQKQHTCGLQPRVPLYWYLIIFVATMAMGLGCCQAYGLLPWYGFILAIVVAGFLTLPVGLVEAISNFQYALGVITELLAGYIWPGEPTYNVTFKMFGYITMRQALMLSKDQKLGQYMKVPPRHLFFCQVLGTIIAVFVQLGTSFWLMNTVENICTEKGFPFTCRQGQMFYSTMVIWGVFGPQRQFGGTYGILYWMFLVGVFLPLPFWLLKKKYPHSIWRYVNIPIALTYVGYMPNAPTHDFVMFTLFCFIFNYVILKYRSEWWHKYNFAVTAALDTGLAISGIIGYFVLQSVHVEWWGTQNHCPLSKDPFYTNKKL</sequence>
<feature type="transmembrane region" description="Helical" evidence="9">
    <location>
        <begin position="448"/>
        <end position="465"/>
    </location>
</feature>
<feature type="transmembrane region" description="Helical" evidence="9">
    <location>
        <begin position="619"/>
        <end position="637"/>
    </location>
</feature>
<feature type="transmembrane region" description="Helical" evidence="9">
    <location>
        <begin position="80"/>
        <end position="100"/>
    </location>
</feature>
<feature type="transmembrane region" description="Helical" evidence="9">
    <location>
        <begin position="572"/>
        <end position="590"/>
    </location>
</feature>
<evidence type="ECO:0000256" key="5">
    <source>
        <dbReference type="ARBA" id="ARBA00022856"/>
    </source>
</evidence>
<keyword evidence="8 9" id="KW-0472">Membrane</keyword>
<feature type="transmembrane region" description="Helical" evidence="9">
    <location>
        <begin position="597"/>
        <end position="613"/>
    </location>
</feature>
<feature type="transmembrane region" description="Helical" evidence="9">
    <location>
        <begin position="112"/>
        <end position="137"/>
    </location>
</feature>
<feature type="transmembrane region" description="Helical" evidence="9">
    <location>
        <begin position="331"/>
        <end position="351"/>
    </location>
</feature>
<feature type="transmembrane region" description="Helical" evidence="9">
    <location>
        <begin position="256"/>
        <end position="279"/>
    </location>
</feature>
<evidence type="ECO:0000256" key="4">
    <source>
        <dbReference type="ARBA" id="ARBA00022692"/>
    </source>
</evidence>
<dbReference type="GO" id="GO:0016020">
    <property type="term" value="C:membrane"/>
    <property type="evidence" value="ECO:0007669"/>
    <property type="project" value="UniProtKB-SubCell"/>
</dbReference>
<evidence type="ECO:0000256" key="9">
    <source>
        <dbReference type="SAM" id="Phobius"/>
    </source>
</evidence>
<dbReference type="Proteomes" id="UP000242474">
    <property type="component" value="Unassembled WGS sequence"/>
</dbReference>
<evidence type="ECO:0000256" key="3">
    <source>
        <dbReference type="ARBA" id="ARBA00022448"/>
    </source>
</evidence>
<accession>A0A2G5BAT1</accession>
<reference evidence="10 11" key="1">
    <citation type="journal article" date="2015" name="Genome Biol. Evol.">
        <title>Phylogenomic analyses indicate that early fungi evolved digesting cell walls of algal ancestors of land plants.</title>
        <authorList>
            <person name="Chang Y."/>
            <person name="Wang S."/>
            <person name="Sekimoto S."/>
            <person name="Aerts A.L."/>
            <person name="Choi C."/>
            <person name="Clum A."/>
            <person name="LaButti K.M."/>
            <person name="Lindquist E.A."/>
            <person name="Yee Ngan C."/>
            <person name="Ohm R.A."/>
            <person name="Salamov A.A."/>
            <person name="Grigoriev I.V."/>
            <person name="Spatafora J.W."/>
            <person name="Berbee M.L."/>
        </authorList>
    </citation>
    <scope>NUCLEOTIDE SEQUENCE [LARGE SCALE GENOMIC DNA]</scope>
    <source>
        <strain evidence="10 11">NRRL 1564</strain>
    </source>
</reference>
<comment type="similarity">
    <text evidence="2">Belongs to the oligopeptide OPT transporter family.</text>
</comment>
<feature type="transmembrane region" description="Helical" evidence="9">
    <location>
        <begin position="649"/>
        <end position="670"/>
    </location>
</feature>
<protein>
    <submittedName>
        <fullName evidence="10">OPT superfamily oligopeptide transporter</fullName>
    </submittedName>
</protein>
<keyword evidence="6" id="KW-0653">Protein transport</keyword>
<organism evidence="10 11">
    <name type="scientific">Coemansia reversa (strain ATCC 12441 / NRRL 1564)</name>
    <dbReference type="NCBI Taxonomy" id="763665"/>
    <lineage>
        <taxon>Eukaryota</taxon>
        <taxon>Fungi</taxon>
        <taxon>Fungi incertae sedis</taxon>
        <taxon>Zoopagomycota</taxon>
        <taxon>Kickxellomycotina</taxon>
        <taxon>Kickxellomycetes</taxon>
        <taxon>Kickxellales</taxon>
        <taxon>Kickxellaceae</taxon>
        <taxon>Coemansia</taxon>
    </lineage>
</organism>
<keyword evidence="3" id="KW-0813">Transport</keyword>
<dbReference type="AlphaFoldDB" id="A0A2G5BAT1"/>
<dbReference type="NCBIfam" id="TIGR00727">
    <property type="entry name" value="ISP4_OPT"/>
    <property type="match status" value="1"/>
</dbReference>
<evidence type="ECO:0000256" key="6">
    <source>
        <dbReference type="ARBA" id="ARBA00022927"/>
    </source>
</evidence>
<feature type="transmembrane region" description="Helical" evidence="9">
    <location>
        <begin position="35"/>
        <end position="55"/>
    </location>
</feature>
<dbReference type="EMBL" id="KZ303502">
    <property type="protein sequence ID" value="PIA16119.1"/>
    <property type="molecule type" value="Genomic_DNA"/>
</dbReference>
<evidence type="ECO:0000313" key="10">
    <source>
        <dbReference type="EMBL" id="PIA16119.1"/>
    </source>
</evidence>
<evidence type="ECO:0000256" key="2">
    <source>
        <dbReference type="ARBA" id="ARBA00008807"/>
    </source>
</evidence>
<dbReference type="Pfam" id="PF03169">
    <property type="entry name" value="OPT"/>
    <property type="match status" value="1"/>
</dbReference>
<comment type="subcellular location">
    <subcellularLocation>
        <location evidence="1">Membrane</location>
        <topology evidence="1">Multi-pass membrane protein</topology>
    </subcellularLocation>
</comment>
<keyword evidence="11" id="KW-1185">Reference proteome</keyword>
<dbReference type="PANTHER" id="PTHR22601">
    <property type="entry name" value="ISP4 LIKE PROTEIN"/>
    <property type="match status" value="1"/>
</dbReference>
<feature type="transmembrane region" description="Helical" evidence="9">
    <location>
        <begin position="396"/>
        <end position="413"/>
    </location>
</feature>
<dbReference type="NCBIfam" id="TIGR00728">
    <property type="entry name" value="OPT_sfam"/>
    <property type="match status" value="1"/>
</dbReference>
<dbReference type="OrthoDB" id="9986677at2759"/>
<feature type="transmembrane region" description="Helical" evidence="9">
    <location>
        <begin position="505"/>
        <end position="528"/>
    </location>
</feature>
<evidence type="ECO:0000256" key="1">
    <source>
        <dbReference type="ARBA" id="ARBA00004141"/>
    </source>
</evidence>
<dbReference type="GO" id="GO:0035673">
    <property type="term" value="F:oligopeptide transmembrane transporter activity"/>
    <property type="evidence" value="ECO:0007669"/>
    <property type="project" value="InterPro"/>
</dbReference>
<gene>
    <name evidence="10" type="ORF">COEREDRAFT_43466</name>
</gene>
<feature type="transmembrane region" description="Helical" evidence="9">
    <location>
        <begin position="183"/>
        <end position="201"/>
    </location>
</feature>
<evidence type="ECO:0000313" key="11">
    <source>
        <dbReference type="Proteomes" id="UP000242474"/>
    </source>
</evidence>
<proteinExistence type="inferred from homology"/>
<keyword evidence="4 9" id="KW-0812">Transmembrane</keyword>
<name>A0A2G5BAT1_COERN</name>
<keyword evidence="5" id="KW-0571">Peptide transport</keyword>
<evidence type="ECO:0000256" key="8">
    <source>
        <dbReference type="ARBA" id="ARBA00023136"/>
    </source>
</evidence>
<feature type="transmembrane region" description="Helical" evidence="9">
    <location>
        <begin position="143"/>
        <end position="162"/>
    </location>
</feature>
<dbReference type="InterPro" id="IPR004813">
    <property type="entry name" value="OPT"/>
</dbReference>
<feature type="transmembrane region" description="Helical" evidence="9">
    <location>
        <begin position="6"/>
        <end position="28"/>
    </location>
</feature>